<feature type="domain" description="Recombinase zinc beta ribbon" evidence="1">
    <location>
        <begin position="50"/>
        <end position="107"/>
    </location>
</feature>
<dbReference type="Pfam" id="PF13408">
    <property type="entry name" value="Zn_ribbon_recom"/>
    <property type="match status" value="1"/>
</dbReference>
<dbReference type="InterPro" id="IPR025827">
    <property type="entry name" value="Zn_ribbon_recom_dom"/>
</dbReference>
<dbReference type="AlphaFoldDB" id="A0A8J4EF20"/>
<comment type="caution">
    <text evidence="2">The sequence shown here is derived from an EMBL/GenBank/DDBJ whole genome shotgun (WGS) entry which is preliminary data.</text>
</comment>
<protein>
    <recommendedName>
        <fullName evidence="1">Recombinase zinc beta ribbon domain-containing protein</fullName>
    </recommendedName>
</protein>
<gene>
    <name evidence="2" type="ORF">Voc01_081270</name>
</gene>
<name>A0A8J4EF20_9ACTN</name>
<dbReference type="Proteomes" id="UP000635606">
    <property type="component" value="Unassembled WGS sequence"/>
</dbReference>
<evidence type="ECO:0000313" key="2">
    <source>
        <dbReference type="EMBL" id="GIJ73210.1"/>
    </source>
</evidence>
<organism evidence="2 3">
    <name type="scientific">Virgisporangium ochraceum</name>
    <dbReference type="NCBI Taxonomy" id="65505"/>
    <lineage>
        <taxon>Bacteria</taxon>
        <taxon>Bacillati</taxon>
        <taxon>Actinomycetota</taxon>
        <taxon>Actinomycetes</taxon>
        <taxon>Micromonosporales</taxon>
        <taxon>Micromonosporaceae</taxon>
        <taxon>Virgisporangium</taxon>
    </lineage>
</organism>
<evidence type="ECO:0000259" key="1">
    <source>
        <dbReference type="Pfam" id="PF13408"/>
    </source>
</evidence>
<evidence type="ECO:0000313" key="3">
    <source>
        <dbReference type="Proteomes" id="UP000635606"/>
    </source>
</evidence>
<dbReference type="EMBL" id="BOPH01000112">
    <property type="protein sequence ID" value="GIJ73210.1"/>
    <property type="molecule type" value="Genomic_DNA"/>
</dbReference>
<accession>A0A8J4EF20</accession>
<keyword evidence="3" id="KW-1185">Reference proteome</keyword>
<proteinExistence type="predicted"/>
<dbReference type="Gene3D" id="3.90.1750.20">
    <property type="entry name" value="Putative Large Serine Recombinase, Chain B, Domain 2"/>
    <property type="match status" value="1"/>
</dbReference>
<reference evidence="2" key="1">
    <citation type="submission" date="2021-01" db="EMBL/GenBank/DDBJ databases">
        <title>Whole genome shotgun sequence of Virgisporangium ochraceum NBRC 16418.</title>
        <authorList>
            <person name="Komaki H."/>
            <person name="Tamura T."/>
        </authorList>
    </citation>
    <scope>NUCLEOTIDE SEQUENCE</scope>
    <source>
        <strain evidence="2">NBRC 16418</strain>
    </source>
</reference>
<sequence>MEVRSRATSAQWAISREVVHPPLVTEAQFVRVQAVHTAPMPADGARRTYLLAGVVVCGICGRALDSHWLHDRACYRCRHGRTSGQPPSTSGAKRVYVREDHLLARVLGDRRLRRLLPELTEAAEVAAVLRANEMVIVCDHDAWAAESATIRIDLALVSDLGFPMPFAAGSGRPGR</sequence>
<dbReference type="InterPro" id="IPR038109">
    <property type="entry name" value="DNA_bind_recomb_sf"/>
</dbReference>